<comment type="caution">
    <text evidence="2">The sequence shown here is derived from an EMBL/GenBank/DDBJ whole genome shotgun (WGS) entry which is preliminary data.</text>
</comment>
<keyword evidence="3" id="KW-1185">Reference proteome</keyword>
<reference evidence="2" key="1">
    <citation type="submission" date="2021-03" db="EMBL/GenBank/DDBJ databases">
        <title>Evolutionary innovations through gain and loss of genes in the ectomycorrhizal Boletales.</title>
        <authorList>
            <person name="Wu G."/>
            <person name="Miyauchi S."/>
            <person name="Morin E."/>
            <person name="Yang Z.-L."/>
            <person name="Xu J."/>
            <person name="Martin F.M."/>
        </authorList>
    </citation>
    <scope>NUCLEOTIDE SEQUENCE</scope>
    <source>
        <strain evidence="2">BR01</strain>
    </source>
</reference>
<name>A0A8I3A8R9_9AGAM</name>
<evidence type="ECO:0000256" key="1">
    <source>
        <dbReference type="SAM" id="MobiDB-lite"/>
    </source>
</evidence>
<dbReference type="Proteomes" id="UP000683000">
    <property type="component" value="Unassembled WGS sequence"/>
</dbReference>
<proteinExistence type="predicted"/>
<organism evidence="2 3">
    <name type="scientific">Boletus reticuloceps</name>
    <dbReference type="NCBI Taxonomy" id="495285"/>
    <lineage>
        <taxon>Eukaryota</taxon>
        <taxon>Fungi</taxon>
        <taxon>Dikarya</taxon>
        <taxon>Basidiomycota</taxon>
        <taxon>Agaricomycotina</taxon>
        <taxon>Agaricomycetes</taxon>
        <taxon>Agaricomycetidae</taxon>
        <taxon>Boletales</taxon>
        <taxon>Boletineae</taxon>
        <taxon>Boletaceae</taxon>
        <taxon>Boletoideae</taxon>
        <taxon>Boletus</taxon>
    </lineage>
</organism>
<feature type="region of interest" description="Disordered" evidence="1">
    <location>
        <begin position="165"/>
        <end position="215"/>
    </location>
</feature>
<protein>
    <submittedName>
        <fullName evidence="2">Uncharacterized protein</fullName>
    </submittedName>
</protein>
<evidence type="ECO:0000313" key="3">
    <source>
        <dbReference type="Proteomes" id="UP000683000"/>
    </source>
</evidence>
<accession>A0A8I3A8R9</accession>
<gene>
    <name evidence="2" type="ORF">JVT61DRAFT_4750</name>
</gene>
<evidence type="ECO:0000313" key="2">
    <source>
        <dbReference type="EMBL" id="KAG6374106.1"/>
    </source>
</evidence>
<dbReference type="EMBL" id="JAGFBS010000019">
    <property type="protein sequence ID" value="KAG6374106.1"/>
    <property type="molecule type" value="Genomic_DNA"/>
</dbReference>
<feature type="compositionally biased region" description="Basic and acidic residues" evidence="1">
    <location>
        <begin position="184"/>
        <end position="206"/>
    </location>
</feature>
<dbReference type="AlphaFoldDB" id="A0A8I3A8R9"/>
<sequence>MLLVDASGKMMRFAKSIFEERDKPLKKPPNVHYYEDIMNVSETSEKVTEDVVDEETNNWPVEAKSKEALDEIKYTHCVLPLRVYKDEEYVKPRNVNAALRNSMVEVLFSVHHTYLGIQTPAHDTFRANIEQIKILKQDQAFDETSYSHANVRSGPIAAKTFSMKHHIEEDDESESRHQKICLVKGKEKESQTRPEDKKESGNEKRSTTLAEDTTI</sequence>
<dbReference type="OrthoDB" id="2691310at2759"/>